<dbReference type="Proteomes" id="UP000190890">
    <property type="component" value="Unassembled WGS sequence"/>
</dbReference>
<dbReference type="EMBL" id="LZZM01000163">
    <property type="protein sequence ID" value="OOM76863.1"/>
    <property type="molecule type" value="Genomic_DNA"/>
</dbReference>
<feature type="domain" description="ABC transporter" evidence="4">
    <location>
        <begin position="6"/>
        <end position="244"/>
    </location>
</feature>
<keyword evidence="5" id="KW-0378">Hydrolase</keyword>
<evidence type="ECO:0000256" key="1">
    <source>
        <dbReference type="ARBA" id="ARBA00009404"/>
    </source>
</evidence>
<comment type="similarity">
    <text evidence="1">Belongs to the ABC transporter superfamily. AI-2 autoinducer porter (TC 3.A.1.2.8) family.</text>
</comment>
<accession>A0A1S8TGF5</accession>
<reference evidence="5 6" key="1">
    <citation type="submission" date="2016-05" db="EMBL/GenBank/DDBJ databases">
        <title>Microbial solvent formation.</title>
        <authorList>
            <person name="Poehlein A."/>
            <person name="Montoya Solano J.D."/>
            <person name="Flitsch S."/>
            <person name="Krabben P."/>
            <person name="Duerre P."/>
            <person name="Daniel R."/>
        </authorList>
    </citation>
    <scope>NUCLEOTIDE SEQUENCE [LARGE SCALE GENOMIC DNA]</scope>
    <source>
        <strain evidence="5 6">DSM 2619</strain>
    </source>
</reference>
<dbReference type="PANTHER" id="PTHR43790">
    <property type="entry name" value="CARBOHYDRATE TRANSPORT ATP-BINDING PROTEIN MG119-RELATED"/>
    <property type="match status" value="1"/>
</dbReference>
<dbReference type="PANTHER" id="PTHR43790:SF2">
    <property type="entry name" value="AUTOINDUCER 2 IMPORT ATP-BINDING PROTEIN LSRA"/>
    <property type="match status" value="1"/>
</dbReference>
<gene>
    <name evidence="5" type="primary">rbsA</name>
    <name evidence="5" type="ORF">CLPUN_25630</name>
</gene>
<proteinExistence type="inferred from homology"/>
<keyword evidence="3 5" id="KW-0067">ATP-binding</keyword>
<dbReference type="InterPro" id="IPR050107">
    <property type="entry name" value="ABC_carbohydrate_import_ATPase"/>
</dbReference>
<keyword evidence="6" id="KW-1185">Reference proteome</keyword>
<sequence length="497" mass="55797">MNIPKLSLRNVSKYLTEDFSLDDINLDFYSGEVHSIIGENGSGKSSIIKIISGMFSLDNGKMILDEKPVVFKSISDARKLGIYCISHDTTLFPNLSIYENIFSYTMVTSNRLFSTVNLEKLRCQCYELFNEFNINLNVDAPISTLNYPQQQLIELFKVYVSSAKVVILDEVSSSFTSVEKNILFSIISKLKSRGVSIIYITHIIDEIKMVSDKLSIISQGKIVYSKNILNITDEDIITLLSVSIRKNSYPKLNIELGENVLLVENLQFQNLLNNVSFKLKKSEILGITGLIDSGRSILGQCLFGNVNSYKGKISVNGITKKITSPSDAIKSGIALLPDYPSLNSLFECLNLEKNITSASLKRFESHKYLHKDIIYEVTNSYIKKLNIKPGNQRDKISHYSSGNQQKTVLAKWMMSRAKIYILNEPTRGIDIASKIDVYNSINDLVRKGASIILISSDIDEILGMCDRTLVLAHGEIVSEFNRNYATKEKIISKAIHG</sequence>
<dbReference type="SUPFAM" id="SSF52540">
    <property type="entry name" value="P-loop containing nucleoside triphosphate hydrolases"/>
    <property type="match status" value="2"/>
</dbReference>
<dbReference type="CDD" id="cd03216">
    <property type="entry name" value="ABC_Carb_Monos_I"/>
    <property type="match status" value="1"/>
</dbReference>
<comment type="caution">
    <text evidence="5">The sequence shown here is derived from an EMBL/GenBank/DDBJ whole genome shotgun (WGS) entry which is preliminary data.</text>
</comment>
<dbReference type="EC" id="3.6.3.17" evidence="5"/>
<evidence type="ECO:0000313" key="6">
    <source>
        <dbReference type="Proteomes" id="UP000190890"/>
    </source>
</evidence>
<dbReference type="AlphaFoldDB" id="A0A1S8TGF5"/>
<dbReference type="GO" id="GO:0005524">
    <property type="term" value="F:ATP binding"/>
    <property type="evidence" value="ECO:0007669"/>
    <property type="project" value="UniProtKB-KW"/>
</dbReference>
<dbReference type="InterPro" id="IPR003593">
    <property type="entry name" value="AAA+_ATPase"/>
</dbReference>
<dbReference type="SMART" id="SM00382">
    <property type="entry name" value="AAA"/>
    <property type="match status" value="2"/>
</dbReference>
<evidence type="ECO:0000313" key="5">
    <source>
        <dbReference type="EMBL" id="OOM76863.1"/>
    </source>
</evidence>
<dbReference type="STRING" id="29367.CLPUN_25630"/>
<dbReference type="RefSeq" id="WP_077847678.1">
    <property type="nucleotide sequence ID" value="NZ_LZZM01000163.1"/>
</dbReference>
<name>A0A1S8TGF5_9CLOT</name>
<protein>
    <submittedName>
        <fullName evidence="5">Ribose import ATP-binding protein RbsA</fullName>
        <ecNumber evidence="5">3.6.3.17</ecNumber>
    </submittedName>
</protein>
<dbReference type="GO" id="GO:0016887">
    <property type="term" value="F:ATP hydrolysis activity"/>
    <property type="evidence" value="ECO:0007669"/>
    <property type="project" value="InterPro"/>
</dbReference>
<dbReference type="CDD" id="cd03215">
    <property type="entry name" value="ABC_Carb_Monos_II"/>
    <property type="match status" value="1"/>
</dbReference>
<dbReference type="Gene3D" id="3.40.50.300">
    <property type="entry name" value="P-loop containing nucleotide triphosphate hydrolases"/>
    <property type="match status" value="2"/>
</dbReference>
<dbReference type="OrthoDB" id="9771863at2"/>
<evidence type="ECO:0000256" key="2">
    <source>
        <dbReference type="ARBA" id="ARBA00022741"/>
    </source>
</evidence>
<keyword evidence="2" id="KW-0547">Nucleotide-binding</keyword>
<evidence type="ECO:0000259" key="4">
    <source>
        <dbReference type="PROSITE" id="PS50893"/>
    </source>
</evidence>
<dbReference type="PROSITE" id="PS50893">
    <property type="entry name" value="ABC_TRANSPORTER_2"/>
    <property type="match status" value="2"/>
</dbReference>
<evidence type="ECO:0000256" key="3">
    <source>
        <dbReference type="ARBA" id="ARBA00022840"/>
    </source>
</evidence>
<dbReference type="InterPro" id="IPR027417">
    <property type="entry name" value="P-loop_NTPase"/>
</dbReference>
<organism evidence="5 6">
    <name type="scientific">Clostridium puniceum</name>
    <dbReference type="NCBI Taxonomy" id="29367"/>
    <lineage>
        <taxon>Bacteria</taxon>
        <taxon>Bacillati</taxon>
        <taxon>Bacillota</taxon>
        <taxon>Clostridia</taxon>
        <taxon>Eubacteriales</taxon>
        <taxon>Clostridiaceae</taxon>
        <taxon>Clostridium</taxon>
    </lineage>
</organism>
<dbReference type="Pfam" id="PF00005">
    <property type="entry name" value="ABC_tran"/>
    <property type="match status" value="2"/>
</dbReference>
<feature type="domain" description="ABC transporter" evidence="4">
    <location>
        <begin position="244"/>
        <end position="493"/>
    </location>
</feature>
<dbReference type="InterPro" id="IPR003439">
    <property type="entry name" value="ABC_transporter-like_ATP-bd"/>
</dbReference>